<dbReference type="Proteomes" id="UP001620626">
    <property type="component" value="Unassembled WGS sequence"/>
</dbReference>
<accession>A0ABD2JDS6</accession>
<evidence type="ECO:0000313" key="2">
    <source>
        <dbReference type="Proteomes" id="UP001620626"/>
    </source>
</evidence>
<dbReference type="EMBL" id="JBICBT010000996">
    <property type="protein sequence ID" value="KAL3088776.1"/>
    <property type="molecule type" value="Genomic_DNA"/>
</dbReference>
<proteinExistence type="predicted"/>
<protein>
    <submittedName>
        <fullName evidence="1">Uncharacterized protein</fullName>
    </submittedName>
</protein>
<organism evidence="1 2">
    <name type="scientific">Heterodera trifolii</name>
    <dbReference type="NCBI Taxonomy" id="157864"/>
    <lineage>
        <taxon>Eukaryota</taxon>
        <taxon>Metazoa</taxon>
        <taxon>Ecdysozoa</taxon>
        <taxon>Nematoda</taxon>
        <taxon>Chromadorea</taxon>
        <taxon>Rhabditida</taxon>
        <taxon>Tylenchina</taxon>
        <taxon>Tylenchomorpha</taxon>
        <taxon>Tylenchoidea</taxon>
        <taxon>Heteroderidae</taxon>
        <taxon>Heteroderinae</taxon>
        <taxon>Heterodera</taxon>
    </lineage>
</organism>
<comment type="caution">
    <text evidence="1">The sequence shown here is derived from an EMBL/GenBank/DDBJ whole genome shotgun (WGS) entry which is preliminary data.</text>
</comment>
<dbReference type="AlphaFoldDB" id="A0ABD2JDS6"/>
<evidence type="ECO:0000313" key="1">
    <source>
        <dbReference type="EMBL" id="KAL3088776.1"/>
    </source>
</evidence>
<keyword evidence="2" id="KW-1185">Reference proteome</keyword>
<sequence length="162" mass="17581">MPISSPFLTPLGHLFHHFVPPPVPSHIASPVPSLHPSLPRPTIQQIMHLMAKVSFRNICVRMGMDTMAAPDWLPFLCYSGLASPAHPLTSPPQAIPTVIHISFISSSPPSASRQSSLSIKSFTKLNSPPPQRILIICPMAHTTLISAIPLFLFCSSNCAQSF</sequence>
<reference evidence="1 2" key="1">
    <citation type="submission" date="2024-10" db="EMBL/GenBank/DDBJ databases">
        <authorList>
            <person name="Kim D."/>
        </authorList>
    </citation>
    <scope>NUCLEOTIDE SEQUENCE [LARGE SCALE GENOMIC DNA]</scope>
    <source>
        <strain evidence="1">BH-2024</strain>
    </source>
</reference>
<gene>
    <name evidence="1" type="ORF">niasHT_027919</name>
</gene>
<name>A0ABD2JDS6_9BILA</name>